<sequence>MENMMSQWWHKSPEHNQPQFFFSDVSEVNSSHRERIWPRNLLANGHCGGGQEVCKGDESLEDEEHQIEPIESKH</sequence>
<keyword evidence="3" id="KW-1185">Reference proteome</keyword>
<evidence type="ECO:0000313" key="2">
    <source>
        <dbReference type="EMBL" id="KAJ1352373.1"/>
    </source>
</evidence>
<dbReference type="Proteomes" id="UP001196413">
    <property type="component" value="Unassembled WGS sequence"/>
</dbReference>
<gene>
    <name evidence="2" type="ORF">KIN20_008697</name>
</gene>
<organism evidence="2 3">
    <name type="scientific">Parelaphostrongylus tenuis</name>
    <name type="common">Meningeal worm</name>
    <dbReference type="NCBI Taxonomy" id="148309"/>
    <lineage>
        <taxon>Eukaryota</taxon>
        <taxon>Metazoa</taxon>
        <taxon>Ecdysozoa</taxon>
        <taxon>Nematoda</taxon>
        <taxon>Chromadorea</taxon>
        <taxon>Rhabditida</taxon>
        <taxon>Rhabditina</taxon>
        <taxon>Rhabditomorpha</taxon>
        <taxon>Strongyloidea</taxon>
        <taxon>Metastrongylidae</taxon>
        <taxon>Parelaphostrongylus</taxon>
    </lineage>
</organism>
<dbReference type="AlphaFoldDB" id="A0AAD5M8B4"/>
<comment type="caution">
    <text evidence="2">The sequence shown here is derived from an EMBL/GenBank/DDBJ whole genome shotgun (WGS) entry which is preliminary data.</text>
</comment>
<name>A0AAD5M8B4_PARTN</name>
<reference evidence="2" key="1">
    <citation type="submission" date="2021-06" db="EMBL/GenBank/DDBJ databases">
        <title>Parelaphostrongylus tenuis whole genome reference sequence.</title>
        <authorList>
            <person name="Garwood T.J."/>
            <person name="Larsen P.A."/>
            <person name="Fountain-Jones N.M."/>
            <person name="Garbe J.R."/>
            <person name="Macchietto M.G."/>
            <person name="Kania S.A."/>
            <person name="Gerhold R.W."/>
            <person name="Richards J.E."/>
            <person name="Wolf T.M."/>
        </authorList>
    </citation>
    <scope>NUCLEOTIDE SEQUENCE</scope>
    <source>
        <strain evidence="2">MNPRO001-30</strain>
        <tissue evidence="2">Meninges</tissue>
    </source>
</reference>
<feature type="region of interest" description="Disordered" evidence="1">
    <location>
        <begin position="54"/>
        <end position="74"/>
    </location>
</feature>
<protein>
    <submittedName>
        <fullName evidence="2">Uncharacterized protein</fullName>
    </submittedName>
</protein>
<dbReference type="EMBL" id="JAHQIW010001370">
    <property type="protein sequence ID" value="KAJ1352373.1"/>
    <property type="molecule type" value="Genomic_DNA"/>
</dbReference>
<evidence type="ECO:0000313" key="3">
    <source>
        <dbReference type="Proteomes" id="UP001196413"/>
    </source>
</evidence>
<proteinExistence type="predicted"/>
<accession>A0AAD5M8B4</accession>
<evidence type="ECO:0000256" key="1">
    <source>
        <dbReference type="SAM" id="MobiDB-lite"/>
    </source>
</evidence>